<sequence>MNLSACVCVSVFGEGKQKTTRKAKQLEKRVWKIRGQLPVDRSAAIAVVDPASLPACPSLLISCWEISDAAESRAIAVPGARARATPRTTAKSRNMIMLHHLSRTAAAADAAASSYATPVRQLWLVLMLALALSEVCGFNLEQRLPLIKYGHPHSHFGYSVATHTIGEANSANNTKCLLVGAPLDHNRQPNTSHSGALWRCPITQRFDDCEQVITDGRRSSSGVYEINKPYDSEVLSPPSSDEIKEGQWMGVTVRSNPLQANGSGGKVLVCAHRYMYIVRENRYGQGLCYVLTNDLQFDEVHEPCKGRPVQRQHEDYGLCQAGTSGALLDDDTMVLGSPGPFTWRGSIWVTQIGGEYLHRDKTTYYSDHSDASSPVDKYSYLGMSVTGGRFFGYNMCYAAGAPRSNGHGQVVIFDKANTNPIPVRLIIDGEQFGSSFGYELTTADINGDNRPDLIVAAPVFFGKNEGGAVYVYQNDQDTLPRRHTLRLTGALESRFGLALANVGDLNKDNCEDIAVGAPYEGQGVVYIYLGSQQGLNDKPAQRIQASELGATVPHGQPIRTFGISIAGNTDLDGNSYPDVVVGAFNSSATVVLLARPIINIQTSYRSEELRNIDPNQPGCRADAFSNLTCFTFEACCSIEPYDDSTKELSLMYSVEAETYDHLKKFSRAFFDRDNKRSNVISRVVKVRTDGRVACQMVTGYIKANTRDIQTPISFRLKYTLEEPPLADSALTRLNPMLDQTQAHIDFEGTFQKDCGDDDLCESDLVIRAEPNITAIDNKYTLILDETELEVGISVSNLADSAYEAQLFISHQAGVSYVATKKPTNATCNSFNTTLVVCSLGNPMLRGTTTFVTIRFQPKSLEPNENSMLFHIFANTTSKLVGGEPPERNLSVSVVRQAKLHFRGWAMPEQSFYSGASQVTDNSPMEMVDVGSQVNHSFTIFNDGPSTAPKVRMIIHWPWSLYSDPERGHMDLYLLYLEQMPTVEIGVGECHVAPEYVNPLKLASGSQESASGFLGAPATLMMVHGRSQLNKNQTHSTHSTHSRQQRSTLERVTRLERLIYEPEAAGMGSSGSGKKQDIVELDCNKGTARCIRIECDIYNMPARSEAQVMVKARLWNSTLVSEYPRVDRVRIISTATAKIPEDFGVEVMEHNDIEVETRAYPELRNQQRDTAIPWLIISLAILVGVLVLALFTYILWKCGFFKRIRPTDPTLSGNLEKMNEEKPFLAAKNTHHVF</sequence>
<dbReference type="GO" id="GO:0048513">
    <property type="term" value="P:animal organ development"/>
    <property type="evidence" value="ECO:0007669"/>
    <property type="project" value="UniProtKB-ARBA"/>
</dbReference>
<feature type="repeat" description="FG-GAP" evidence="12">
    <location>
        <begin position="423"/>
        <end position="481"/>
    </location>
</feature>
<reference evidence="18" key="1">
    <citation type="submission" date="2025-08" db="UniProtKB">
        <authorList>
            <consortium name="RefSeq"/>
        </authorList>
    </citation>
    <scope>IDENTIFICATION</scope>
    <source>
        <strain evidence="18">MV-25-SWS-2005</strain>
        <tissue evidence="18">Whole body</tissue>
    </source>
</reference>
<dbReference type="RefSeq" id="XP_033239006.1">
    <property type="nucleotide sequence ID" value="XM_033383115.1"/>
</dbReference>
<keyword evidence="6 13" id="KW-0130">Cell adhesion</keyword>
<evidence type="ECO:0000256" key="9">
    <source>
        <dbReference type="ARBA" id="ARBA00023136"/>
    </source>
</evidence>
<keyword evidence="9 13" id="KW-0472">Membrane</keyword>
<dbReference type="GO" id="GO:0007157">
    <property type="term" value="P:heterophilic cell-cell adhesion via plasma membrane cell adhesion molecules"/>
    <property type="evidence" value="ECO:0007669"/>
    <property type="project" value="UniProtKB-ARBA"/>
</dbReference>
<evidence type="ECO:0000256" key="5">
    <source>
        <dbReference type="ARBA" id="ARBA00022737"/>
    </source>
</evidence>
<dbReference type="KEGG" id="dpo:4815762"/>
<evidence type="ECO:0000313" key="17">
    <source>
        <dbReference type="Proteomes" id="UP000001819"/>
    </source>
</evidence>
<dbReference type="PROSITE" id="PS00242">
    <property type="entry name" value="INTEGRIN_ALPHA"/>
    <property type="match status" value="1"/>
</dbReference>
<dbReference type="InterPro" id="IPR013519">
    <property type="entry name" value="Int_alpha_beta-p"/>
</dbReference>
<comment type="subcellular location">
    <subcellularLocation>
        <location evidence="1 13">Membrane</location>
        <topology evidence="1 13">Single-pass type I membrane protein</topology>
    </subcellularLocation>
</comment>
<evidence type="ECO:0000259" key="14">
    <source>
        <dbReference type="Pfam" id="PF08441"/>
    </source>
</evidence>
<dbReference type="Pfam" id="PF20806">
    <property type="entry name" value="Integrin_A_Ig_3"/>
    <property type="match status" value="1"/>
</dbReference>
<evidence type="ECO:0000256" key="3">
    <source>
        <dbReference type="ARBA" id="ARBA00022692"/>
    </source>
</evidence>
<evidence type="ECO:0000313" key="18">
    <source>
        <dbReference type="RefSeq" id="XP_033239006.1"/>
    </source>
</evidence>
<dbReference type="Pfam" id="PF01839">
    <property type="entry name" value="FG-GAP"/>
    <property type="match status" value="2"/>
</dbReference>
<evidence type="ECO:0000256" key="6">
    <source>
        <dbReference type="ARBA" id="ARBA00022889"/>
    </source>
</evidence>
<evidence type="ECO:0000259" key="16">
    <source>
        <dbReference type="Pfam" id="PF20806"/>
    </source>
</evidence>
<dbReference type="PANTHER" id="PTHR23220:SF122">
    <property type="entry name" value="INTEGRIN ALPHA-PS1"/>
    <property type="match status" value="1"/>
</dbReference>
<feature type="domain" description="Integrin alpha first immunoglubulin-like" evidence="14">
    <location>
        <begin position="594"/>
        <end position="753"/>
    </location>
</feature>
<dbReference type="Pfam" id="PF08441">
    <property type="entry name" value="Integrin_A_Ig_1"/>
    <property type="match status" value="1"/>
</dbReference>
<dbReference type="Gene3D" id="2.130.10.130">
    <property type="entry name" value="Integrin alpha, N-terminal"/>
    <property type="match status" value="1"/>
</dbReference>
<comment type="similarity">
    <text evidence="2 13">Belongs to the integrin alpha chain family.</text>
</comment>
<keyword evidence="4" id="KW-0732">Signal</keyword>
<organism evidence="17 18">
    <name type="scientific">Drosophila pseudoobscura pseudoobscura</name>
    <name type="common">Fruit fly</name>
    <dbReference type="NCBI Taxonomy" id="46245"/>
    <lineage>
        <taxon>Eukaryota</taxon>
        <taxon>Metazoa</taxon>
        <taxon>Ecdysozoa</taxon>
        <taxon>Arthropoda</taxon>
        <taxon>Hexapoda</taxon>
        <taxon>Insecta</taxon>
        <taxon>Pterygota</taxon>
        <taxon>Neoptera</taxon>
        <taxon>Endopterygota</taxon>
        <taxon>Diptera</taxon>
        <taxon>Brachycera</taxon>
        <taxon>Muscomorpha</taxon>
        <taxon>Ephydroidea</taxon>
        <taxon>Drosophilidae</taxon>
        <taxon>Drosophila</taxon>
        <taxon>Sophophora</taxon>
    </lineage>
</organism>
<name>A0A6I8W6M3_DROPS</name>
<dbReference type="GO" id="GO:0009897">
    <property type="term" value="C:external side of plasma membrane"/>
    <property type="evidence" value="ECO:0007669"/>
    <property type="project" value="TreeGrafter"/>
</dbReference>
<dbReference type="Gene3D" id="2.60.40.1510">
    <property type="entry name" value="ntegrin, alpha v. Chain A, domain 3"/>
    <property type="match status" value="1"/>
</dbReference>
<dbReference type="SUPFAM" id="SSF69318">
    <property type="entry name" value="Integrin alpha N-terminal domain"/>
    <property type="match status" value="1"/>
</dbReference>
<dbReference type="GO" id="GO:0005178">
    <property type="term" value="F:integrin binding"/>
    <property type="evidence" value="ECO:0007669"/>
    <property type="project" value="TreeGrafter"/>
</dbReference>
<keyword evidence="5" id="KW-0677">Repeat</keyword>
<accession>A0A6I8W6M3</accession>
<dbReference type="InterPro" id="IPR048285">
    <property type="entry name" value="Integrin_alpha_Ig-like_2"/>
</dbReference>
<feature type="repeat" description="FG-GAP" evidence="12">
    <location>
        <begin position="142"/>
        <end position="209"/>
    </location>
</feature>
<dbReference type="GO" id="GO:0007160">
    <property type="term" value="P:cell-matrix adhesion"/>
    <property type="evidence" value="ECO:0007669"/>
    <property type="project" value="TreeGrafter"/>
</dbReference>
<proteinExistence type="inferred from homology"/>
<evidence type="ECO:0000256" key="13">
    <source>
        <dbReference type="RuleBase" id="RU003762"/>
    </source>
</evidence>
<dbReference type="Pfam" id="PF00357">
    <property type="entry name" value="Integrin_alpha"/>
    <property type="match status" value="1"/>
</dbReference>
<dbReference type="PRINTS" id="PR01185">
    <property type="entry name" value="INTEGRINA"/>
</dbReference>
<evidence type="ECO:0000256" key="11">
    <source>
        <dbReference type="ARBA" id="ARBA00023180"/>
    </source>
</evidence>
<dbReference type="GO" id="GO:0007229">
    <property type="term" value="P:integrin-mediated signaling pathway"/>
    <property type="evidence" value="ECO:0007669"/>
    <property type="project" value="UniProtKB-KW"/>
</dbReference>
<dbReference type="PROSITE" id="PS51470">
    <property type="entry name" value="FG_GAP"/>
    <property type="match status" value="5"/>
</dbReference>
<dbReference type="FunCoup" id="A0A6I8W6M3">
    <property type="interactions" value="239"/>
</dbReference>
<evidence type="ECO:0000256" key="4">
    <source>
        <dbReference type="ARBA" id="ARBA00022729"/>
    </source>
</evidence>
<feature type="repeat" description="FG-GAP" evidence="12">
    <location>
        <begin position="547"/>
        <end position="609"/>
    </location>
</feature>
<dbReference type="InterPro" id="IPR048286">
    <property type="entry name" value="Integrin_alpha_Ig-like_3"/>
</dbReference>
<dbReference type="InterPro" id="IPR013649">
    <property type="entry name" value="Integrin_alpha_Ig-like_1"/>
</dbReference>
<feature type="repeat" description="FG-GAP" evidence="12">
    <location>
        <begin position="482"/>
        <end position="537"/>
    </location>
</feature>
<dbReference type="Bgee" id="FBgn0074646">
    <property type="expression patterns" value="Expressed in female reproductive system and 2 other cell types or tissues"/>
</dbReference>
<dbReference type="InterPro" id="IPR032695">
    <property type="entry name" value="Integrin_dom_sf"/>
</dbReference>
<dbReference type="Gene3D" id="2.60.40.1460">
    <property type="entry name" value="Integrin domains. Chain A, domain 2"/>
    <property type="match status" value="1"/>
</dbReference>
<dbReference type="GO" id="GO:0008305">
    <property type="term" value="C:integrin complex"/>
    <property type="evidence" value="ECO:0007669"/>
    <property type="project" value="InterPro"/>
</dbReference>
<dbReference type="AlphaFoldDB" id="A0A6I8W6M3"/>
<dbReference type="Pfam" id="PF20805">
    <property type="entry name" value="Integrin_A_Ig_2"/>
    <property type="match status" value="1"/>
</dbReference>
<evidence type="ECO:0000259" key="15">
    <source>
        <dbReference type="Pfam" id="PF20805"/>
    </source>
</evidence>
<dbReference type="InterPro" id="IPR013517">
    <property type="entry name" value="FG-GAP"/>
</dbReference>
<feature type="repeat" description="FG-GAP" evidence="12">
    <location>
        <begin position="235"/>
        <end position="300"/>
    </location>
</feature>
<keyword evidence="3 13" id="KW-0812">Transmembrane</keyword>
<evidence type="ECO:0000256" key="12">
    <source>
        <dbReference type="PROSITE-ProRule" id="PRU00803"/>
    </source>
</evidence>
<protein>
    <submittedName>
        <fullName evidence="18">Integrin alpha-PS1 isoform X1</fullName>
    </submittedName>
</protein>
<feature type="domain" description="Integrin alpha third immunoglobulin-like" evidence="16">
    <location>
        <begin position="899"/>
        <end position="1161"/>
    </location>
</feature>
<dbReference type="GO" id="GO:0033627">
    <property type="term" value="P:cell adhesion mediated by integrin"/>
    <property type="evidence" value="ECO:0007669"/>
    <property type="project" value="TreeGrafter"/>
</dbReference>
<dbReference type="Gene3D" id="2.60.40.1530">
    <property type="entry name" value="ntegrin, alpha v. Chain A, domain 4"/>
    <property type="match status" value="1"/>
</dbReference>
<keyword evidence="17" id="KW-1185">Reference proteome</keyword>
<feature type="domain" description="Integrin alpha second immunoglobulin-like" evidence="15">
    <location>
        <begin position="754"/>
        <end position="880"/>
    </location>
</feature>
<keyword evidence="8 13" id="KW-0401">Integrin</keyword>
<dbReference type="InterPro" id="IPR018184">
    <property type="entry name" value="Integrin_alpha_C_CS"/>
</dbReference>
<evidence type="ECO:0000256" key="2">
    <source>
        <dbReference type="ARBA" id="ARBA00008054"/>
    </source>
</evidence>
<evidence type="ECO:0000256" key="10">
    <source>
        <dbReference type="ARBA" id="ARBA00023170"/>
    </source>
</evidence>
<keyword evidence="10 13" id="KW-0675">Receptor</keyword>
<dbReference type="SMART" id="SM00191">
    <property type="entry name" value="Int_alpha"/>
    <property type="match status" value="5"/>
</dbReference>
<keyword evidence="11" id="KW-0325">Glycoprotein</keyword>
<feature type="transmembrane region" description="Helical" evidence="13">
    <location>
        <begin position="1170"/>
        <end position="1195"/>
    </location>
</feature>
<dbReference type="InterPro" id="IPR028994">
    <property type="entry name" value="Integrin_alpha_N"/>
</dbReference>
<evidence type="ECO:0000256" key="7">
    <source>
        <dbReference type="ARBA" id="ARBA00022989"/>
    </source>
</evidence>
<dbReference type="InterPro" id="IPR000413">
    <property type="entry name" value="Integrin_alpha"/>
</dbReference>
<dbReference type="Gene3D" id="1.20.5.930">
    <property type="entry name" value="Bicelle-embedded integrin alpha(iib) transmembrane segment"/>
    <property type="match status" value="1"/>
</dbReference>
<dbReference type="GO" id="GO:0048468">
    <property type="term" value="P:cell development"/>
    <property type="evidence" value="ECO:0007669"/>
    <property type="project" value="UniProtKB-ARBA"/>
</dbReference>
<dbReference type="PANTHER" id="PTHR23220">
    <property type="entry name" value="INTEGRIN ALPHA"/>
    <property type="match status" value="1"/>
</dbReference>
<evidence type="ECO:0000256" key="8">
    <source>
        <dbReference type="ARBA" id="ARBA00023037"/>
    </source>
</evidence>
<gene>
    <name evidence="18" type="primary">mew</name>
</gene>
<dbReference type="SUPFAM" id="SSF69179">
    <property type="entry name" value="Integrin domains"/>
    <property type="match status" value="3"/>
</dbReference>
<evidence type="ECO:0000256" key="1">
    <source>
        <dbReference type="ARBA" id="ARBA00004479"/>
    </source>
</evidence>
<keyword evidence="7 13" id="KW-1133">Transmembrane helix</keyword>
<dbReference type="InParanoid" id="A0A6I8W6M3"/>
<dbReference type="Proteomes" id="UP000001819">
    <property type="component" value="Chromosome X"/>
</dbReference>